<dbReference type="InterPro" id="IPR055348">
    <property type="entry name" value="DctQ"/>
</dbReference>
<keyword evidence="12" id="KW-1185">Reference proteome</keyword>
<dbReference type="InterPro" id="IPR007387">
    <property type="entry name" value="TRAP_DctQ"/>
</dbReference>
<dbReference type="GO" id="GO:0005886">
    <property type="term" value="C:plasma membrane"/>
    <property type="evidence" value="ECO:0007669"/>
    <property type="project" value="UniProtKB-SubCell"/>
</dbReference>
<dbReference type="GO" id="GO:0022857">
    <property type="term" value="F:transmembrane transporter activity"/>
    <property type="evidence" value="ECO:0007669"/>
    <property type="project" value="UniProtKB-UniRule"/>
</dbReference>
<dbReference type="AlphaFoldDB" id="A0A0X3U390"/>
<evidence type="ECO:0000256" key="3">
    <source>
        <dbReference type="ARBA" id="ARBA00022475"/>
    </source>
</evidence>
<protein>
    <recommendedName>
        <fullName evidence="9">TRAP transporter small permease protein</fullName>
    </recommendedName>
</protein>
<proteinExistence type="inferred from homology"/>
<feature type="domain" description="Tripartite ATP-independent periplasmic transporters DctQ component" evidence="10">
    <location>
        <begin position="23"/>
        <end position="150"/>
    </location>
</feature>
<organism evidence="11 12">
    <name type="scientific">Ruegeria profundi</name>
    <dbReference type="NCBI Taxonomy" id="1685378"/>
    <lineage>
        <taxon>Bacteria</taxon>
        <taxon>Pseudomonadati</taxon>
        <taxon>Pseudomonadota</taxon>
        <taxon>Alphaproteobacteria</taxon>
        <taxon>Rhodobacterales</taxon>
        <taxon>Roseobacteraceae</taxon>
        <taxon>Ruegeria</taxon>
    </lineage>
</organism>
<dbReference type="EMBL" id="LQBP01000002">
    <property type="protein sequence ID" value="KUJ81306.1"/>
    <property type="molecule type" value="Genomic_DNA"/>
</dbReference>
<evidence type="ECO:0000256" key="2">
    <source>
        <dbReference type="ARBA" id="ARBA00022448"/>
    </source>
</evidence>
<keyword evidence="4 9" id="KW-0997">Cell inner membrane</keyword>
<evidence type="ECO:0000256" key="4">
    <source>
        <dbReference type="ARBA" id="ARBA00022519"/>
    </source>
</evidence>
<dbReference type="OrthoDB" id="4964541at2"/>
<keyword evidence="3" id="KW-1003">Cell membrane</keyword>
<feature type="transmembrane region" description="Helical" evidence="9">
    <location>
        <begin position="126"/>
        <end position="148"/>
    </location>
</feature>
<comment type="function">
    <text evidence="9">Part of the tripartite ATP-independent periplasmic (TRAP) transport system.</text>
</comment>
<dbReference type="Pfam" id="PF04290">
    <property type="entry name" value="DctQ"/>
    <property type="match status" value="1"/>
</dbReference>
<dbReference type="STRING" id="1685378.AVO44_05485"/>
<evidence type="ECO:0000256" key="7">
    <source>
        <dbReference type="ARBA" id="ARBA00023136"/>
    </source>
</evidence>
<feature type="transmembrane region" description="Helical" evidence="9">
    <location>
        <begin position="52"/>
        <end position="74"/>
    </location>
</feature>
<feature type="transmembrane region" description="Helical" evidence="9">
    <location>
        <begin position="12"/>
        <end position="32"/>
    </location>
</feature>
<evidence type="ECO:0000313" key="12">
    <source>
        <dbReference type="Proteomes" id="UP000053690"/>
    </source>
</evidence>
<name>A0A0X3U390_9RHOB</name>
<sequence>MKRVHHSMTLICRIGALVAFSVLIIAVLTQVIGRTIGNSPVWTEELTRFALIYLTAFGTGVALMTGDLVNVDVICDALPGDLPRKLRMLASAATAILSIILIPGAVKYVKIGTLQSSPALALPMEFVHFSVLLLLGLLAAFAALRFVLDWAKIEYRPQSASGAEQ</sequence>
<dbReference type="PANTHER" id="PTHR35011">
    <property type="entry name" value="2,3-DIKETO-L-GULONATE TRAP TRANSPORTER SMALL PERMEASE PROTEIN YIAM"/>
    <property type="match status" value="1"/>
</dbReference>
<keyword evidence="6 9" id="KW-1133">Transmembrane helix</keyword>
<dbReference type="Proteomes" id="UP000053690">
    <property type="component" value="Unassembled WGS sequence"/>
</dbReference>
<dbReference type="GO" id="GO:0015740">
    <property type="term" value="P:C4-dicarboxylate transport"/>
    <property type="evidence" value="ECO:0007669"/>
    <property type="project" value="TreeGrafter"/>
</dbReference>
<evidence type="ECO:0000256" key="8">
    <source>
        <dbReference type="ARBA" id="ARBA00038436"/>
    </source>
</evidence>
<keyword evidence="2 9" id="KW-0813">Transport</keyword>
<keyword evidence="7 9" id="KW-0472">Membrane</keyword>
<dbReference type="PANTHER" id="PTHR35011:SF2">
    <property type="entry name" value="2,3-DIKETO-L-GULONATE TRAP TRANSPORTER SMALL PERMEASE PROTEIN YIAM"/>
    <property type="match status" value="1"/>
</dbReference>
<accession>A0A0X3U390</accession>
<comment type="caution">
    <text evidence="11">The sequence shown here is derived from an EMBL/GenBank/DDBJ whole genome shotgun (WGS) entry which is preliminary data.</text>
</comment>
<comment type="similarity">
    <text evidence="8 9">Belongs to the TRAP transporter small permease family.</text>
</comment>
<evidence type="ECO:0000259" key="10">
    <source>
        <dbReference type="Pfam" id="PF04290"/>
    </source>
</evidence>
<evidence type="ECO:0000313" key="11">
    <source>
        <dbReference type="EMBL" id="KUJ81306.1"/>
    </source>
</evidence>
<evidence type="ECO:0000256" key="6">
    <source>
        <dbReference type="ARBA" id="ARBA00022989"/>
    </source>
</evidence>
<evidence type="ECO:0000256" key="9">
    <source>
        <dbReference type="RuleBase" id="RU369079"/>
    </source>
</evidence>
<evidence type="ECO:0000256" key="5">
    <source>
        <dbReference type="ARBA" id="ARBA00022692"/>
    </source>
</evidence>
<evidence type="ECO:0000256" key="1">
    <source>
        <dbReference type="ARBA" id="ARBA00004429"/>
    </source>
</evidence>
<comment type="subunit">
    <text evidence="9">The complex comprises the extracytoplasmic solute receptor protein and the two transmembrane proteins.</text>
</comment>
<gene>
    <name evidence="11" type="ORF">AVO44_05485</name>
</gene>
<reference evidence="12" key="1">
    <citation type="submission" date="2015-12" db="EMBL/GenBank/DDBJ databases">
        <authorList>
            <person name="Zhang G."/>
            <person name="Stingl U."/>
        </authorList>
    </citation>
    <scope>NUCLEOTIDE SEQUENCE [LARGE SCALE GENOMIC DNA]</scope>
    <source>
        <strain evidence="12">ZGT108</strain>
    </source>
</reference>
<keyword evidence="5 9" id="KW-0812">Transmembrane</keyword>
<feature type="transmembrane region" description="Helical" evidence="9">
    <location>
        <begin position="86"/>
        <end position="106"/>
    </location>
</feature>
<comment type="subcellular location">
    <subcellularLocation>
        <location evidence="1 9">Cell inner membrane</location>
        <topology evidence="1 9">Multi-pass membrane protein</topology>
    </subcellularLocation>
</comment>